<dbReference type="InterPro" id="IPR011987">
    <property type="entry name" value="ATPase_V1-cplx_hsu_C"/>
</dbReference>
<evidence type="ECO:0000259" key="2">
    <source>
        <dbReference type="Pfam" id="PF11698"/>
    </source>
</evidence>
<comment type="caution">
    <text evidence="3">The sequence shown here is derived from an EMBL/GenBank/DDBJ whole genome shotgun (WGS) entry which is preliminary data.</text>
</comment>
<dbReference type="InterPro" id="IPR018506">
    <property type="entry name" value="Cyt_B5_heme-BS"/>
</dbReference>
<reference evidence="3 4" key="1">
    <citation type="submission" date="2020-08" db="EMBL/GenBank/DDBJ databases">
        <title>Plant Genome Project.</title>
        <authorList>
            <person name="Zhang R.-G."/>
        </authorList>
    </citation>
    <scope>NUCLEOTIDE SEQUENCE [LARGE SCALE GENOMIC DNA]</scope>
    <source>
        <tissue evidence="3">Rhizome</tissue>
    </source>
</reference>
<dbReference type="Pfam" id="PF11698">
    <property type="entry name" value="V-ATPase_H_C"/>
    <property type="match status" value="1"/>
</dbReference>
<dbReference type="Gene3D" id="1.25.40.150">
    <property type="entry name" value="V-type ATPase, subunit H, C-terminal domain"/>
    <property type="match status" value="1"/>
</dbReference>
<accession>A0A8J5KZQ7</accession>
<dbReference type="GO" id="GO:0000221">
    <property type="term" value="C:vacuolar proton-transporting V-type ATPase, V1 domain"/>
    <property type="evidence" value="ECO:0007669"/>
    <property type="project" value="InterPro"/>
</dbReference>
<dbReference type="InterPro" id="IPR016024">
    <property type="entry name" value="ARM-type_fold"/>
</dbReference>
<gene>
    <name evidence="3" type="ORF">ZIOFF_043711</name>
</gene>
<dbReference type="Proteomes" id="UP000734854">
    <property type="component" value="Unassembled WGS sequence"/>
</dbReference>
<dbReference type="AlphaFoldDB" id="A0A8J5KZQ7"/>
<dbReference type="PROSITE" id="PS00191">
    <property type="entry name" value="CYTOCHROME_B5_1"/>
    <property type="match status" value="1"/>
</dbReference>
<keyword evidence="4" id="KW-1185">Reference proteome</keyword>
<dbReference type="InterPro" id="IPR038497">
    <property type="entry name" value="ATPase_V1-cplx_hsu_C_sf"/>
</dbReference>
<dbReference type="GO" id="GO:0046961">
    <property type="term" value="F:proton-transporting ATPase activity, rotational mechanism"/>
    <property type="evidence" value="ECO:0007669"/>
    <property type="project" value="InterPro"/>
</dbReference>
<evidence type="ECO:0000256" key="1">
    <source>
        <dbReference type="ARBA" id="ARBA00022448"/>
    </source>
</evidence>
<keyword evidence="1" id="KW-0813">Transport</keyword>
<dbReference type="PANTHER" id="PTHR10698">
    <property type="entry name" value="V-TYPE PROTON ATPASE SUBUNIT H"/>
    <property type="match status" value="1"/>
</dbReference>
<dbReference type="SUPFAM" id="SSF117281">
    <property type="entry name" value="Kelch motif"/>
    <property type="match status" value="1"/>
</dbReference>
<protein>
    <recommendedName>
        <fullName evidence="2">ATPase V1 complex subunit H C-terminal domain-containing protein</fullName>
    </recommendedName>
</protein>
<evidence type="ECO:0000313" key="4">
    <source>
        <dbReference type="Proteomes" id="UP000734854"/>
    </source>
</evidence>
<proteinExistence type="predicted"/>
<dbReference type="InterPro" id="IPR006652">
    <property type="entry name" value="Kelch_1"/>
</dbReference>
<name>A0A8J5KZQ7_ZINOF</name>
<dbReference type="PANTHER" id="PTHR10698:SF0">
    <property type="entry name" value="V-TYPE PROTON ATPASE SUBUNIT H"/>
    <property type="match status" value="1"/>
</dbReference>
<dbReference type="Pfam" id="PF01344">
    <property type="entry name" value="Kelch_1"/>
    <property type="match status" value="1"/>
</dbReference>
<feature type="domain" description="ATPase V1 complex subunit H C-terminal" evidence="2">
    <location>
        <begin position="126"/>
        <end position="182"/>
    </location>
</feature>
<evidence type="ECO:0000313" key="3">
    <source>
        <dbReference type="EMBL" id="KAG6495881.1"/>
    </source>
</evidence>
<sequence>MESVGVDESKYYADLKAEGGWSGDWLFVLGSNNSAMWLAYDPDADRWRPLPQMPGPTSDEEFCRFSCANIFFDTFKKEWSTAASMSTKRIDFPCTAIGEKVYVAGGRNSDKLQGLASAQVYDPHLDLALAVACYDLSQFIKYHPAGRIIVSDLKAKDRVMKLMNHENAEVTKNALLCIQRLFLGAKYASFLQS</sequence>
<dbReference type="SUPFAM" id="SSF48371">
    <property type="entry name" value="ARM repeat"/>
    <property type="match status" value="1"/>
</dbReference>
<dbReference type="EMBL" id="JACMSC010000012">
    <property type="protein sequence ID" value="KAG6495881.1"/>
    <property type="molecule type" value="Genomic_DNA"/>
</dbReference>
<dbReference type="GO" id="GO:0020037">
    <property type="term" value="F:heme binding"/>
    <property type="evidence" value="ECO:0007669"/>
    <property type="project" value="InterPro"/>
</dbReference>
<dbReference type="InterPro" id="IPR015915">
    <property type="entry name" value="Kelch-typ_b-propeller"/>
</dbReference>
<organism evidence="3 4">
    <name type="scientific">Zingiber officinale</name>
    <name type="common">Ginger</name>
    <name type="synonym">Amomum zingiber</name>
    <dbReference type="NCBI Taxonomy" id="94328"/>
    <lineage>
        <taxon>Eukaryota</taxon>
        <taxon>Viridiplantae</taxon>
        <taxon>Streptophyta</taxon>
        <taxon>Embryophyta</taxon>
        <taxon>Tracheophyta</taxon>
        <taxon>Spermatophyta</taxon>
        <taxon>Magnoliopsida</taxon>
        <taxon>Liliopsida</taxon>
        <taxon>Zingiberales</taxon>
        <taxon>Zingiberaceae</taxon>
        <taxon>Zingiber</taxon>
    </lineage>
</organism>
<dbReference type="InterPro" id="IPR004908">
    <property type="entry name" value="ATPase_V1-cplx_hsu"/>
</dbReference>